<comment type="caution">
    <text evidence="1">The sequence shown here is derived from an EMBL/GenBank/DDBJ whole genome shotgun (WGS) entry which is preliminary data.</text>
</comment>
<evidence type="ECO:0000313" key="2">
    <source>
        <dbReference type="Proteomes" id="UP001323405"/>
    </source>
</evidence>
<evidence type="ECO:0008006" key="3">
    <source>
        <dbReference type="Google" id="ProtNLM"/>
    </source>
</evidence>
<sequence>MDGRAKTMSAALAMAFTGLETWDMAPETMMDIDSESSLIMRLPVKLLLNIASHLLPHSAMLFALTCKKHWQIPSKEIRKQLGPNQLEGNPSSRYLHARRYLFLYLYRDLEHTHSLLTWNSGFGAPPPWREFWELNEWEKERAFSWRYMPEGNVDIGGFVSNRVEDLARKGAGYETKEVASRRKGQMN</sequence>
<dbReference type="RefSeq" id="XP_062741907.1">
    <property type="nucleotide sequence ID" value="XM_062883872.1"/>
</dbReference>
<dbReference type="CDD" id="cd09917">
    <property type="entry name" value="F-box_SF"/>
    <property type="match status" value="1"/>
</dbReference>
<protein>
    <recommendedName>
        <fullName evidence="3">F-box domain-containing protein</fullName>
    </recommendedName>
</protein>
<accession>A0ABR0GAZ4</accession>
<gene>
    <name evidence="1" type="ORF">QC762_0078350</name>
</gene>
<organism evidence="1 2">
    <name type="scientific">Podospora pseudocomata</name>
    <dbReference type="NCBI Taxonomy" id="2093779"/>
    <lineage>
        <taxon>Eukaryota</taxon>
        <taxon>Fungi</taxon>
        <taxon>Dikarya</taxon>
        <taxon>Ascomycota</taxon>
        <taxon>Pezizomycotina</taxon>
        <taxon>Sordariomycetes</taxon>
        <taxon>Sordariomycetidae</taxon>
        <taxon>Sordariales</taxon>
        <taxon>Podosporaceae</taxon>
        <taxon>Podospora</taxon>
    </lineage>
</organism>
<name>A0ABR0GAZ4_9PEZI</name>
<reference evidence="1 2" key="1">
    <citation type="journal article" date="2023" name="bioRxiv">
        <title>High-quality genome assemblies of four members of thePodospora anserinaspecies complex.</title>
        <authorList>
            <person name="Ament-Velasquez S.L."/>
            <person name="Vogan A.A."/>
            <person name="Wallerman O."/>
            <person name="Hartmann F."/>
            <person name="Gautier V."/>
            <person name="Silar P."/>
            <person name="Giraud T."/>
            <person name="Johannesson H."/>
        </authorList>
    </citation>
    <scope>NUCLEOTIDE SEQUENCE [LARGE SCALE GENOMIC DNA]</scope>
    <source>
        <strain evidence="1 2">CBS 415.72m</strain>
    </source>
</reference>
<proteinExistence type="predicted"/>
<dbReference type="GeneID" id="87903594"/>
<keyword evidence="2" id="KW-1185">Reference proteome</keyword>
<dbReference type="Proteomes" id="UP001323405">
    <property type="component" value="Unassembled WGS sequence"/>
</dbReference>
<evidence type="ECO:0000313" key="1">
    <source>
        <dbReference type="EMBL" id="KAK4652932.1"/>
    </source>
</evidence>
<dbReference type="EMBL" id="JAFFHA010000007">
    <property type="protein sequence ID" value="KAK4652932.1"/>
    <property type="molecule type" value="Genomic_DNA"/>
</dbReference>